<dbReference type="GO" id="GO:0009423">
    <property type="term" value="P:chorismate biosynthetic process"/>
    <property type="evidence" value="ECO:0007669"/>
    <property type="project" value="TreeGrafter"/>
</dbReference>
<dbReference type="Gene3D" id="3.40.50.300">
    <property type="entry name" value="P-loop containing nucleotide triphosphate hydrolases"/>
    <property type="match status" value="1"/>
</dbReference>
<dbReference type="SUPFAM" id="SSF51735">
    <property type="entry name" value="NAD(P)-binding Rossmann-fold domains"/>
    <property type="match status" value="1"/>
</dbReference>
<evidence type="ECO:0000313" key="5">
    <source>
        <dbReference type="EMBL" id="SGZ53567.1"/>
    </source>
</evidence>
<dbReference type="Gene3D" id="3.40.50.10860">
    <property type="entry name" value="Leucine Dehydrogenase, chain A, domain 1"/>
    <property type="match status" value="1"/>
</dbReference>
<dbReference type="InterPro" id="IPR013708">
    <property type="entry name" value="Shikimate_DH-bd_N"/>
</dbReference>
<dbReference type="Gene3D" id="3.40.50.720">
    <property type="entry name" value="NAD(P)-binding Rossmann-like Domain"/>
    <property type="match status" value="1"/>
</dbReference>
<dbReference type="InterPro" id="IPR031322">
    <property type="entry name" value="Shikimate/glucono_kinase"/>
</dbReference>
<keyword evidence="6" id="KW-1185">Reference proteome</keyword>
<dbReference type="Pfam" id="PF01488">
    <property type="entry name" value="Shikimate_DH"/>
    <property type="match status" value="1"/>
</dbReference>
<dbReference type="Pfam" id="PF08501">
    <property type="entry name" value="Shikimate_dh_N"/>
    <property type="match status" value="1"/>
</dbReference>
<dbReference type="SUPFAM" id="SSF51569">
    <property type="entry name" value="Aldolase"/>
    <property type="match status" value="1"/>
</dbReference>
<dbReference type="CDD" id="cd01065">
    <property type="entry name" value="NAD_bind_Shikimate_DH"/>
    <property type="match status" value="1"/>
</dbReference>
<dbReference type="PANTHER" id="PTHR21089">
    <property type="entry name" value="SHIKIMATE DEHYDROGENASE"/>
    <property type="match status" value="1"/>
</dbReference>
<name>A0A1L0BQ94_9ASCO</name>
<dbReference type="Pfam" id="PF01487">
    <property type="entry name" value="DHquinase_I"/>
    <property type="match status" value="1"/>
</dbReference>
<evidence type="ECO:0000256" key="2">
    <source>
        <dbReference type="ARBA" id="ARBA00009349"/>
    </source>
</evidence>
<reference evidence="5 6" key="1">
    <citation type="submission" date="2016-10" db="EMBL/GenBank/DDBJ databases">
        <authorList>
            <person name="de Groot N.N."/>
        </authorList>
    </citation>
    <scope>NUCLEOTIDE SEQUENCE [LARGE SCALE GENOMIC DNA]</scope>
    <source>
        <strain evidence="5 6">CBS 141442</strain>
    </source>
</reference>
<dbReference type="InterPro" id="IPR046346">
    <property type="entry name" value="Aminoacid_DH-like_N_sf"/>
</dbReference>
<dbReference type="Gene3D" id="3.20.20.70">
    <property type="entry name" value="Aldolase class I"/>
    <property type="match status" value="1"/>
</dbReference>
<dbReference type="STRING" id="45354.A0A1L0BQ94"/>
<dbReference type="Proteomes" id="UP000182334">
    <property type="component" value="Chromosome IV"/>
</dbReference>
<evidence type="ECO:0000259" key="4">
    <source>
        <dbReference type="Pfam" id="PF08501"/>
    </source>
</evidence>
<dbReference type="SUPFAM" id="SSF52540">
    <property type="entry name" value="P-loop containing nucleoside triphosphate hydrolases"/>
    <property type="match status" value="1"/>
</dbReference>
<dbReference type="GO" id="GO:0003855">
    <property type="term" value="F:3-dehydroquinate dehydratase activity"/>
    <property type="evidence" value="ECO:0007669"/>
    <property type="project" value="InterPro"/>
</dbReference>
<evidence type="ECO:0000313" key="6">
    <source>
        <dbReference type="Proteomes" id="UP000182334"/>
    </source>
</evidence>
<dbReference type="InterPro" id="IPR006151">
    <property type="entry name" value="Shikm_DH/Glu-tRNA_Rdtase"/>
</dbReference>
<dbReference type="EMBL" id="LT635759">
    <property type="protein sequence ID" value="SGZ53567.1"/>
    <property type="molecule type" value="Genomic_DNA"/>
</dbReference>
<dbReference type="SUPFAM" id="SSF53223">
    <property type="entry name" value="Aminoacid dehydrogenase-like, N-terminal domain"/>
    <property type="match status" value="1"/>
</dbReference>
<accession>A0A1L0BQ94</accession>
<dbReference type="InterPro" id="IPR001381">
    <property type="entry name" value="DHquinase_I"/>
</dbReference>
<dbReference type="InterPro" id="IPR022893">
    <property type="entry name" value="Shikimate_DH_fam"/>
</dbReference>
<protein>
    <submittedName>
        <fullName evidence="5">CIC11C00000000848</fullName>
    </submittedName>
</protein>
<organism evidence="5 6">
    <name type="scientific">Sungouiella intermedia</name>
    <dbReference type="NCBI Taxonomy" id="45354"/>
    <lineage>
        <taxon>Eukaryota</taxon>
        <taxon>Fungi</taxon>
        <taxon>Dikarya</taxon>
        <taxon>Ascomycota</taxon>
        <taxon>Saccharomycotina</taxon>
        <taxon>Pichiomycetes</taxon>
        <taxon>Metschnikowiaceae</taxon>
        <taxon>Sungouiella</taxon>
    </lineage>
</organism>
<proteinExistence type="inferred from homology"/>
<evidence type="ECO:0000259" key="3">
    <source>
        <dbReference type="Pfam" id="PF01488"/>
    </source>
</evidence>
<feature type="domain" description="Shikimate dehydrogenase substrate binding N-terminal" evidence="4">
    <location>
        <begin position="531"/>
        <end position="612"/>
    </location>
</feature>
<sequence length="849" mass="95150">MPSSVTPKDAFIALNQEQTQNLTGFHALLQLMAQKLPETPLRTYNIVIVGLRGVGKSTLALMALAALGFRLLDVEKCVSEHSGMPEAKFLELVTVEQYQQLQYDLITAAVGEHKESKIIVMPLTVINSQKLLNYLRSDTFSFIINVECEEERILNYLNFEGDREAGIALIQNKFAMFRSISTHDFFNYFTQTSEWKRNLISIGRDEDVNSEASSYFVLKPVEREFIKFLTFLIRGPVAASASVGNLHLRSNFINGFSNCLEVPIPSCFESLEEKDFIGVDCIEFSIDMIELIKHELSTSKLKMSEVISKTRRMTNTSIPLIMSILNSLSEISLFIRELALSTSRDVQSIRSDLKNYYVSLLGYGIRLGIDYLSVDLALCQETPHNFFLDLKTPTESMFRLLENLKANCGSTEIVGSAHSFRSDFWESEAFSLVKIANSLNITTLRLSSDANLLNDNIRVASFLKAIRAEYHHIRVCAYNKGPLGFLSKAINQILTPIAMERVIEFENSLTLRQLLSILFSTHVLPSLRFFIIGQNVSKSLSPFLHGEAYKALGLPYTYQYIECKSFKGTFLQLKQQQNFGGAAVIMPFKLEALDHVDSMSNHVKVIGALNTIIAERDPVHPQRIVTIRGENTDWLGVRMTLQDNTSPINSVSPNKSALVIGSGGLSRSAIYALIQLGYENIMLYNRTKERAQKLADHYNMLSPMMPSKSLTAGELCDSKKDLKYFTIHVLLDEQFEQGILPLGVRSYPISIISCVPSSNPQTGELINIPVCEAWYSNSTGGVGLETGYDPLITPFLERTNQFSSGGWTALNGLNWLFAQSIAQFEMFTGKQAPVSVMKTVVSNIFEQRS</sequence>
<gene>
    <name evidence="5" type="ORF">SAMEA4029010_CIC11G00000000848</name>
</gene>
<dbReference type="PANTHER" id="PTHR21089:SF1">
    <property type="entry name" value="BIFUNCTIONAL 3-DEHYDROQUINATE DEHYDRATASE_SHIKIMATE DEHYDROGENASE, CHLOROPLASTIC"/>
    <property type="match status" value="1"/>
</dbReference>
<dbReference type="InterPro" id="IPR013785">
    <property type="entry name" value="Aldolase_TIM"/>
</dbReference>
<dbReference type="AlphaFoldDB" id="A0A1L0BQ94"/>
<dbReference type="InterPro" id="IPR027417">
    <property type="entry name" value="P-loop_NTPase"/>
</dbReference>
<dbReference type="InterPro" id="IPR036291">
    <property type="entry name" value="NAD(P)-bd_dom_sf"/>
</dbReference>
<dbReference type="Pfam" id="PF01202">
    <property type="entry name" value="SKI"/>
    <property type="match status" value="1"/>
</dbReference>
<dbReference type="GO" id="GO:0019632">
    <property type="term" value="P:shikimate metabolic process"/>
    <property type="evidence" value="ECO:0007669"/>
    <property type="project" value="TreeGrafter"/>
</dbReference>
<evidence type="ECO:0000256" key="1">
    <source>
        <dbReference type="ARBA" id="ARBA00006477"/>
    </source>
</evidence>
<comment type="similarity">
    <text evidence="1">In the 2nd section; belongs to the type-I 3-dehydroquinase family.</text>
</comment>
<dbReference type="GO" id="GO:0004764">
    <property type="term" value="F:shikimate 3-dehydrogenase (NADP+) activity"/>
    <property type="evidence" value="ECO:0007669"/>
    <property type="project" value="InterPro"/>
</dbReference>
<feature type="domain" description="Quinate/shikimate 5-dehydrogenase/glutamyl-tRNA reductase" evidence="3">
    <location>
        <begin position="654"/>
        <end position="699"/>
    </location>
</feature>
<comment type="similarity">
    <text evidence="2">In the N-terminal section; belongs to the shikimate kinase family.</text>
</comment>
<dbReference type="OrthoDB" id="197068at2759"/>